<name>A0A0A9B5B1_ARUDO</name>
<sequence length="43" mass="4654">MSSWMANLAQECTVPYVYCRACLQSAKHGSHVSSTLPVALVTL</sequence>
<accession>A0A0A9B5B1</accession>
<dbReference type="AlphaFoldDB" id="A0A0A9B5B1"/>
<reference evidence="1" key="1">
    <citation type="submission" date="2014-09" db="EMBL/GenBank/DDBJ databases">
        <authorList>
            <person name="Magalhaes I.L.F."/>
            <person name="Oliveira U."/>
            <person name="Santos F.R."/>
            <person name="Vidigal T.H.D.A."/>
            <person name="Brescovit A.D."/>
            <person name="Santos A.J."/>
        </authorList>
    </citation>
    <scope>NUCLEOTIDE SEQUENCE</scope>
    <source>
        <tissue evidence="1">Shoot tissue taken approximately 20 cm above the soil surface</tissue>
    </source>
</reference>
<evidence type="ECO:0000313" key="1">
    <source>
        <dbReference type="EMBL" id="JAD57343.1"/>
    </source>
</evidence>
<proteinExistence type="predicted"/>
<reference evidence="1" key="2">
    <citation type="journal article" date="2015" name="Data Brief">
        <title>Shoot transcriptome of the giant reed, Arundo donax.</title>
        <authorList>
            <person name="Barrero R.A."/>
            <person name="Guerrero F.D."/>
            <person name="Moolhuijzen P."/>
            <person name="Goolsby J.A."/>
            <person name="Tidwell J."/>
            <person name="Bellgard S.E."/>
            <person name="Bellgard M.I."/>
        </authorList>
    </citation>
    <scope>NUCLEOTIDE SEQUENCE</scope>
    <source>
        <tissue evidence="1">Shoot tissue taken approximately 20 cm above the soil surface</tissue>
    </source>
</reference>
<dbReference type="EMBL" id="GBRH01240552">
    <property type="protein sequence ID" value="JAD57343.1"/>
    <property type="molecule type" value="Transcribed_RNA"/>
</dbReference>
<organism evidence="1">
    <name type="scientific">Arundo donax</name>
    <name type="common">Giant reed</name>
    <name type="synonym">Donax arundinaceus</name>
    <dbReference type="NCBI Taxonomy" id="35708"/>
    <lineage>
        <taxon>Eukaryota</taxon>
        <taxon>Viridiplantae</taxon>
        <taxon>Streptophyta</taxon>
        <taxon>Embryophyta</taxon>
        <taxon>Tracheophyta</taxon>
        <taxon>Spermatophyta</taxon>
        <taxon>Magnoliopsida</taxon>
        <taxon>Liliopsida</taxon>
        <taxon>Poales</taxon>
        <taxon>Poaceae</taxon>
        <taxon>PACMAD clade</taxon>
        <taxon>Arundinoideae</taxon>
        <taxon>Arundineae</taxon>
        <taxon>Arundo</taxon>
    </lineage>
</organism>
<protein>
    <submittedName>
        <fullName evidence="1">Uncharacterized protein</fullName>
    </submittedName>
</protein>